<keyword evidence="1" id="KW-1185">Reference proteome</keyword>
<dbReference type="AlphaFoldDB" id="A0A915I911"/>
<accession>A0A915I911</accession>
<name>A0A915I911_ROMCU</name>
<dbReference type="WBParaSite" id="nRc.2.0.1.t09795-RA">
    <property type="protein sequence ID" value="nRc.2.0.1.t09795-RA"/>
    <property type="gene ID" value="nRc.2.0.1.g09795"/>
</dbReference>
<protein>
    <submittedName>
        <fullName evidence="2">Uncharacterized protein</fullName>
    </submittedName>
</protein>
<dbReference type="Proteomes" id="UP000887565">
    <property type="component" value="Unplaced"/>
</dbReference>
<evidence type="ECO:0000313" key="1">
    <source>
        <dbReference type="Proteomes" id="UP000887565"/>
    </source>
</evidence>
<reference evidence="2" key="1">
    <citation type="submission" date="2022-11" db="UniProtKB">
        <authorList>
            <consortium name="WormBaseParasite"/>
        </authorList>
    </citation>
    <scope>IDENTIFICATION</scope>
</reference>
<proteinExistence type="predicted"/>
<sequence>MTCVLGHLDSSHNMFSELFFLSHTKAAGLENWAPFVNFIIVNGFASIVGDVTGFRAIFLNAHSFYCSIRQVEKKLSSIVQNAS</sequence>
<organism evidence="1 2">
    <name type="scientific">Romanomermis culicivorax</name>
    <name type="common">Nematode worm</name>
    <dbReference type="NCBI Taxonomy" id="13658"/>
    <lineage>
        <taxon>Eukaryota</taxon>
        <taxon>Metazoa</taxon>
        <taxon>Ecdysozoa</taxon>
        <taxon>Nematoda</taxon>
        <taxon>Enoplea</taxon>
        <taxon>Dorylaimia</taxon>
        <taxon>Mermithida</taxon>
        <taxon>Mermithoidea</taxon>
        <taxon>Mermithidae</taxon>
        <taxon>Romanomermis</taxon>
    </lineage>
</organism>
<evidence type="ECO:0000313" key="2">
    <source>
        <dbReference type="WBParaSite" id="nRc.2.0.1.t09795-RA"/>
    </source>
</evidence>